<dbReference type="CDD" id="cd00833">
    <property type="entry name" value="PKS"/>
    <property type="match status" value="1"/>
</dbReference>
<evidence type="ECO:0000313" key="8">
    <source>
        <dbReference type="EMBL" id="QCX41916.1"/>
    </source>
</evidence>
<dbReference type="Pfam" id="PF00109">
    <property type="entry name" value="ketoacyl-synt"/>
    <property type="match status" value="1"/>
</dbReference>
<dbReference type="InterPro" id="IPR050091">
    <property type="entry name" value="PKS_NRPS_Biosynth_Enz"/>
</dbReference>
<dbReference type="InterPro" id="IPR016039">
    <property type="entry name" value="Thiolase-like"/>
</dbReference>
<evidence type="ECO:0000256" key="3">
    <source>
        <dbReference type="ARBA" id="ARBA00022679"/>
    </source>
</evidence>
<dbReference type="PROSITE" id="PS50075">
    <property type="entry name" value="CARRIER"/>
    <property type="match status" value="1"/>
</dbReference>
<dbReference type="InterPro" id="IPR009081">
    <property type="entry name" value="PP-bd_ACP"/>
</dbReference>
<dbReference type="SUPFAM" id="SSF52151">
    <property type="entry name" value="FabD/lysophospholipase-like"/>
    <property type="match status" value="1"/>
</dbReference>
<organism evidence="8">
    <name type="scientific">Streptomyces miharaensis</name>
    <dbReference type="NCBI Taxonomy" id="285483"/>
    <lineage>
        <taxon>Bacteria</taxon>
        <taxon>Bacillati</taxon>
        <taxon>Actinomycetota</taxon>
        <taxon>Actinomycetes</taxon>
        <taxon>Kitasatosporales</taxon>
        <taxon>Streptomycetaceae</taxon>
        <taxon>Streptomyces</taxon>
    </lineage>
</organism>
<dbReference type="GO" id="GO:0017000">
    <property type="term" value="P:antibiotic biosynthetic process"/>
    <property type="evidence" value="ECO:0007669"/>
    <property type="project" value="UniProtKB-KW"/>
</dbReference>
<dbReference type="InterPro" id="IPR020841">
    <property type="entry name" value="PKS_Beta-ketoAc_synthase_dom"/>
</dbReference>
<dbReference type="SMART" id="SM00823">
    <property type="entry name" value="PKS_PP"/>
    <property type="match status" value="1"/>
</dbReference>
<feature type="domain" description="Ketosynthase family 3 (KS3)" evidence="7">
    <location>
        <begin position="17"/>
        <end position="427"/>
    </location>
</feature>
<evidence type="ECO:0000259" key="7">
    <source>
        <dbReference type="PROSITE" id="PS52004"/>
    </source>
</evidence>
<dbReference type="PANTHER" id="PTHR43775">
    <property type="entry name" value="FATTY ACID SYNTHASE"/>
    <property type="match status" value="1"/>
</dbReference>
<dbReference type="EMBL" id="MH534948">
    <property type="protein sequence ID" value="QCX41916.1"/>
    <property type="molecule type" value="Genomic_DNA"/>
</dbReference>
<dbReference type="GO" id="GO:0005886">
    <property type="term" value="C:plasma membrane"/>
    <property type="evidence" value="ECO:0007669"/>
    <property type="project" value="TreeGrafter"/>
</dbReference>
<dbReference type="Pfam" id="PF00550">
    <property type="entry name" value="PP-binding"/>
    <property type="match status" value="1"/>
</dbReference>
<dbReference type="InterPro" id="IPR016035">
    <property type="entry name" value="Acyl_Trfase/lysoPLipase"/>
</dbReference>
<reference evidence="9" key="2">
    <citation type="journal article" date="2020" name="J. Am. Chem. Soc.">
        <title>Characterization of Miharamycin Biosynthesis Reveals a Hybrid NRPS-PKS to Synthesize High-Carbon Sugar from a Complex Nucleoside.</title>
        <authorList>
            <person name="Wang F."/>
            <person name="Zhang W.H."/>
            <person name="Zhao J."/>
            <person name="Kang W.J."/>
            <person name="Wang S."/>
            <person name="Yu B."/>
            <person name="Pan H.X."/>
            <person name="Tang G.L."/>
        </authorList>
    </citation>
    <scope>NUCLEOTIDE SEQUENCE</scope>
    <source>
        <strain evidence="9">MS-1242</strain>
    </source>
</reference>
<dbReference type="Gene3D" id="3.40.47.10">
    <property type="match status" value="1"/>
</dbReference>
<dbReference type="PROSITE" id="PS00012">
    <property type="entry name" value="PHOSPHOPANTETHEINE"/>
    <property type="match status" value="1"/>
</dbReference>
<dbReference type="Pfam" id="PF00698">
    <property type="entry name" value="Acyl_transf_1"/>
    <property type="match status" value="1"/>
</dbReference>
<dbReference type="InterPro" id="IPR001227">
    <property type="entry name" value="Ac_transferase_dom_sf"/>
</dbReference>
<dbReference type="InterPro" id="IPR036736">
    <property type="entry name" value="ACP-like_sf"/>
</dbReference>
<reference evidence="8" key="1">
    <citation type="journal article" date="2019" name="J. Am. Chem. Soc.">
        <title>The Amipurimycin and Miharamycin Biosynthetic Gene Clusters: Unraveling the Origins of 2-Aminopurinyl Peptidyl Nucleoside Antibiotics.</title>
        <authorList>
            <person name="Romo A.J."/>
            <person name="Shiraishi T."/>
            <person name="Ikeuchi H."/>
            <person name="Lin G.M."/>
            <person name="Geng Y."/>
            <person name="Lee Y.H."/>
            <person name="Liem P.H."/>
            <person name="Ma T."/>
            <person name="Ogasawara Y."/>
            <person name="Shin-Ya K."/>
            <person name="Nishiyama M."/>
            <person name="Kuzuyama T."/>
            <person name="Liu H.W."/>
        </authorList>
    </citation>
    <scope>NUCLEOTIDE SEQUENCE</scope>
    <source>
        <strain evidence="8">MS-1242 [SF-489]</strain>
    </source>
</reference>
<keyword evidence="3" id="KW-0808">Transferase</keyword>
<evidence type="ECO:0000259" key="6">
    <source>
        <dbReference type="PROSITE" id="PS50075"/>
    </source>
</evidence>
<dbReference type="GO" id="GO:0031177">
    <property type="term" value="F:phosphopantetheine binding"/>
    <property type="evidence" value="ECO:0007669"/>
    <property type="project" value="InterPro"/>
</dbReference>
<keyword evidence="1" id="KW-0596">Phosphopantetheine</keyword>
<dbReference type="InterPro" id="IPR032821">
    <property type="entry name" value="PKS_assoc"/>
</dbReference>
<dbReference type="SUPFAM" id="SSF47336">
    <property type="entry name" value="ACP-like"/>
    <property type="match status" value="1"/>
</dbReference>
<dbReference type="Pfam" id="PF16197">
    <property type="entry name" value="KAsynt_C_assoc"/>
    <property type="match status" value="1"/>
</dbReference>
<dbReference type="InterPro" id="IPR020806">
    <property type="entry name" value="PKS_PP-bd"/>
</dbReference>
<dbReference type="SUPFAM" id="SSF55048">
    <property type="entry name" value="Probable ACP-binding domain of malonyl-CoA ACP transacylase"/>
    <property type="match status" value="1"/>
</dbReference>
<feature type="region of interest" description="Disordered" evidence="5">
    <location>
        <begin position="863"/>
        <end position="937"/>
    </location>
</feature>
<dbReference type="Gene3D" id="1.10.1200.10">
    <property type="entry name" value="ACP-like"/>
    <property type="match status" value="1"/>
</dbReference>
<gene>
    <name evidence="8" type="primary">mhr10</name>
    <name evidence="9" type="synonym">mihB5</name>
</gene>
<protein>
    <submittedName>
        <fullName evidence="8">Mhr10</fullName>
    </submittedName>
    <submittedName>
        <fullName evidence="9">Polyketide synthase</fullName>
    </submittedName>
</protein>
<feature type="compositionally biased region" description="Low complexity" evidence="5">
    <location>
        <begin position="898"/>
        <end position="909"/>
    </location>
</feature>
<dbReference type="Gene3D" id="3.30.70.3290">
    <property type="match status" value="1"/>
</dbReference>
<dbReference type="InterPro" id="IPR014031">
    <property type="entry name" value="Ketoacyl_synth_C"/>
</dbReference>
<dbReference type="SMART" id="SM00827">
    <property type="entry name" value="PKS_AT"/>
    <property type="match status" value="1"/>
</dbReference>
<evidence type="ECO:0000256" key="4">
    <source>
        <dbReference type="ARBA" id="ARBA00023194"/>
    </source>
</evidence>
<dbReference type="Gene3D" id="3.40.366.10">
    <property type="entry name" value="Malonyl-Coenzyme A Acyl Carrier Protein, domain 2"/>
    <property type="match status" value="1"/>
</dbReference>
<dbReference type="PROSITE" id="PS52004">
    <property type="entry name" value="KS3_2"/>
    <property type="match status" value="1"/>
</dbReference>
<keyword evidence="2" id="KW-0597">Phosphoprotein</keyword>
<sequence>MNAPLPGPPAPSADHDEWAVAVVGMAVRLPGCDSLDRYWEILDSGEDSVTRRERTSGSFVPAYGSVPRPAHFDPARFGIAHSEALLLDPQHRLLLEAADEALEAANVDRVRTPGISVYAGVGHNEYERWVGTALAGRPGVDAQALEVTNRGDYAATRVAYRLGLQGAAVTVQSACSTALTAVHLAAQDLLSHGSSLAVAGVASVRVPAPGGYEAPLGGIGSPDGVCRPFDRAAGGSVPGDGAGAVVLKRLADALRDGDDIWAVVRGTAMNNDGSGKSGFAGVDPAAQAEVIRAALDVAGLEPDDIDYVEAHGSGTRIGDASEWTALHEVFGGVRHRVHVGAVKAGLGHLREAAGLAGLVKAVLSLRHGRLVATPHFERLPSDLARREGPLAPLGEALDWPAAGHRPRRAGVSAFGLGGTNCHIVLEEAPPRARDAAAATGEAELVLLSSHHPDALTADLDAVRDHLERNPARTGDTAWTTQTARHRHPHRAYAVVTPAAGTEAAFAADRLRVQQGRAPADAPEVVFVLPGIGSHYLGMGADLARTDPLFAGHLRAAVTVADQLTDGAVGRSFASGQERSSGDGNRVDLRAMLRRDGATPSPRRQLRDVHLSLFCLEHAMARTLMDLGIRPAALLGHSLGEWVAAVLAGVIGLDDAMAAVARRADLVVTAGEGAMLGVLAAADDVEKYALDDTWLAADNGPGHCVFSGRPAAISALADRLRGDGFTVLPVDTAHPFHTPQLTRAADLLGEDLREVRLHPARIPIASSVLGSWLDGGIPQPSYWRDHMVGRVRFRTAAGLVLDRHRVLIEVGPGTTRPWIGQTAPDAVCVRTVRQSYEHVPDRQILLEALGELWTHGVEADWQRLHPAPGRRTTLPPRNLVRRRFLPDSAPPADPWPGTASAPPADAPLPAGRDDTAEHERTPVAGGAAPSTVSGPAAPSTVSGFLAERFRVLLGLREVHPDDHFFHLGGDSLMGVHLISGLKQLTGRSVPSSVVFASATLGGMTREVENWLATPAPQQPEPSENGSRTP</sequence>
<dbReference type="InterPro" id="IPR014043">
    <property type="entry name" value="Acyl_transferase_dom"/>
</dbReference>
<dbReference type="GO" id="GO:0006633">
    <property type="term" value="P:fatty acid biosynthetic process"/>
    <property type="evidence" value="ECO:0007669"/>
    <property type="project" value="TreeGrafter"/>
</dbReference>
<dbReference type="AlphaFoldDB" id="A0A4Y5QS30"/>
<dbReference type="GO" id="GO:0005737">
    <property type="term" value="C:cytoplasm"/>
    <property type="evidence" value="ECO:0007669"/>
    <property type="project" value="TreeGrafter"/>
</dbReference>
<feature type="domain" description="Carrier" evidence="6">
    <location>
        <begin position="934"/>
        <end position="1010"/>
    </location>
</feature>
<keyword evidence="4" id="KW-0045">Antibiotic biosynthesis</keyword>
<dbReference type="Pfam" id="PF02801">
    <property type="entry name" value="Ketoacyl-synt_C"/>
    <property type="match status" value="1"/>
</dbReference>
<dbReference type="Gene3D" id="3.30.70.250">
    <property type="entry name" value="Malonyl-CoA ACP transacylase, ACP-binding"/>
    <property type="match status" value="1"/>
</dbReference>
<accession>A0A4Y5QS30</accession>
<evidence type="ECO:0000256" key="2">
    <source>
        <dbReference type="ARBA" id="ARBA00022553"/>
    </source>
</evidence>
<dbReference type="InterPro" id="IPR014030">
    <property type="entry name" value="Ketoacyl_synth_N"/>
</dbReference>
<evidence type="ECO:0000256" key="1">
    <source>
        <dbReference type="ARBA" id="ARBA00022450"/>
    </source>
</evidence>
<dbReference type="PANTHER" id="PTHR43775:SF37">
    <property type="entry name" value="SI:DKEY-61P9.11"/>
    <property type="match status" value="1"/>
</dbReference>
<dbReference type="InterPro" id="IPR016036">
    <property type="entry name" value="Malonyl_transacylase_ACP-bd"/>
</dbReference>
<dbReference type="EMBL" id="MN850873">
    <property type="protein sequence ID" value="QHD26313.1"/>
    <property type="molecule type" value="Genomic_DNA"/>
</dbReference>
<dbReference type="InterPro" id="IPR006162">
    <property type="entry name" value="Ppantetheine_attach_site"/>
</dbReference>
<evidence type="ECO:0000313" key="9">
    <source>
        <dbReference type="EMBL" id="QHD26313.1"/>
    </source>
</evidence>
<evidence type="ECO:0000256" key="5">
    <source>
        <dbReference type="SAM" id="MobiDB-lite"/>
    </source>
</evidence>
<proteinExistence type="predicted"/>
<feature type="compositionally biased region" description="Basic and acidic residues" evidence="5">
    <location>
        <begin position="910"/>
        <end position="920"/>
    </location>
</feature>
<dbReference type="GO" id="GO:0004312">
    <property type="term" value="F:fatty acid synthase activity"/>
    <property type="evidence" value="ECO:0007669"/>
    <property type="project" value="TreeGrafter"/>
</dbReference>
<dbReference type="GO" id="GO:0071770">
    <property type="term" value="P:DIM/DIP cell wall layer assembly"/>
    <property type="evidence" value="ECO:0007669"/>
    <property type="project" value="TreeGrafter"/>
</dbReference>
<dbReference type="SMART" id="SM00825">
    <property type="entry name" value="PKS_KS"/>
    <property type="match status" value="1"/>
</dbReference>
<name>A0A4Y5QS30_9ACTN</name>
<dbReference type="SUPFAM" id="SSF53901">
    <property type="entry name" value="Thiolase-like"/>
    <property type="match status" value="1"/>
</dbReference>